<feature type="compositionally biased region" description="Acidic residues" evidence="1">
    <location>
        <begin position="754"/>
        <end position="776"/>
    </location>
</feature>
<dbReference type="Gene3D" id="1.25.10.10">
    <property type="entry name" value="Leucine-rich Repeat Variant"/>
    <property type="match status" value="2"/>
</dbReference>
<feature type="domain" description="TTI1 N-terminal TPR" evidence="3">
    <location>
        <begin position="199"/>
        <end position="304"/>
    </location>
</feature>
<feature type="compositionally biased region" description="Polar residues" evidence="1">
    <location>
        <begin position="1020"/>
        <end position="1031"/>
    </location>
</feature>
<reference evidence="5" key="1">
    <citation type="submission" date="2021-03" db="EMBL/GenBank/DDBJ databases">
        <authorList>
            <person name="Bekaert M."/>
        </authorList>
    </citation>
    <scope>NUCLEOTIDE SEQUENCE</scope>
</reference>
<dbReference type="Proteomes" id="UP000683360">
    <property type="component" value="Unassembled WGS sequence"/>
</dbReference>
<dbReference type="GO" id="GO:0005737">
    <property type="term" value="C:cytoplasm"/>
    <property type="evidence" value="ECO:0007669"/>
    <property type="project" value="TreeGrafter"/>
</dbReference>
<dbReference type="SUPFAM" id="SSF48371">
    <property type="entry name" value="ARM repeat"/>
    <property type="match status" value="1"/>
</dbReference>
<dbReference type="PANTHER" id="PTHR18460:SF3">
    <property type="entry name" value="TELO2-INTERACTING PROTEIN 1 HOMOLOG"/>
    <property type="match status" value="1"/>
</dbReference>
<keyword evidence="2" id="KW-1133">Transmembrane helix</keyword>
<evidence type="ECO:0000313" key="6">
    <source>
        <dbReference type="Proteomes" id="UP000683360"/>
    </source>
</evidence>
<dbReference type="Pfam" id="PF21547">
    <property type="entry name" value="TTI1"/>
    <property type="match status" value="1"/>
</dbReference>
<feature type="region of interest" description="Disordered" evidence="1">
    <location>
        <begin position="754"/>
        <end position="785"/>
    </location>
</feature>
<evidence type="ECO:0000259" key="4">
    <source>
        <dbReference type="Pfam" id="PF24181"/>
    </source>
</evidence>
<proteinExistence type="predicted"/>
<organism evidence="5 6">
    <name type="scientific">Mytilus edulis</name>
    <name type="common">Blue mussel</name>
    <dbReference type="NCBI Taxonomy" id="6550"/>
    <lineage>
        <taxon>Eukaryota</taxon>
        <taxon>Metazoa</taxon>
        <taxon>Spiralia</taxon>
        <taxon>Lophotrochozoa</taxon>
        <taxon>Mollusca</taxon>
        <taxon>Bivalvia</taxon>
        <taxon>Autobranchia</taxon>
        <taxon>Pteriomorphia</taxon>
        <taxon>Mytilida</taxon>
        <taxon>Mytiloidea</taxon>
        <taxon>Mytilidae</taxon>
        <taxon>Mytilinae</taxon>
        <taxon>Mytilus</taxon>
    </lineage>
</organism>
<protein>
    <submittedName>
        <fullName evidence="5">TTI1</fullName>
    </submittedName>
</protein>
<evidence type="ECO:0000259" key="3">
    <source>
        <dbReference type="Pfam" id="PF24173"/>
    </source>
</evidence>
<feature type="domain" description="TTI1 C-terminal TPR" evidence="4">
    <location>
        <begin position="707"/>
        <end position="955"/>
    </location>
</feature>
<dbReference type="InterPro" id="IPR049362">
    <property type="entry name" value="TTI1_rpt"/>
</dbReference>
<dbReference type="InterPro" id="IPR052587">
    <property type="entry name" value="TELO2-interacting_protein_1"/>
</dbReference>
<dbReference type="AlphaFoldDB" id="A0A8S3TGY0"/>
<dbReference type="InterPro" id="IPR016024">
    <property type="entry name" value="ARM-type_fold"/>
</dbReference>
<dbReference type="Pfam" id="PF24176">
    <property type="entry name" value="TPR_TTI1_2nd"/>
    <property type="match status" value="1"/>
</dbReference>
<keyword evidence="6" id="KW-1185">Reference proteome</keyword>
<dbReference type="Pfam" id="PF24181">
    <property type="entry name" value="TPR_TTI1_C"/>
    <property type="match status" value="1"/>
</dbReference>
<dbReference type="InterPro" id="IPR011989">
    <property type="entry name" value="ARM-like"/>
</dbReference>
<name>A0A8S3TGY0_MYTED</name>
<dbReference type="PANTHER" id="PTHR18460">
    <property type="entry name" value="TEL2 INTERACTING PROTEIN 1 TTI1 FAMILY MEMBER"/>
    <property type="match status" value="1"/>
</dbReference>
<comment type="caution">
    <text evidence="5">The sequence shown here is derived from an EMBL/GenBank/DDBJ whole genome shotgun (WGS) entry which is preliminary data.</text>
</comment>
<dbReference type="Pfam" id="PF24173">
    <property type="entry name" value="TPR_TTI1_N"/>
    <property type="match status" value="2"/>
</dbReference>
<evidence type="ECO:0000256" key="2">
    <source>
        <dbReference type="SAM" id="Phobius"/>
    </source>
</evidence>
<dbReference type="InterPro" id="IPR057567">
    <property type="entry name" value="TPR_TTI1_C"/>
</dbReference>
<keyword evidence="2" id="KW-0812">Transmembrane</keyword>
<dbReference type="InterPro" id="IPR057566">
    <property type="entry name" value="TPR_TTI1_N"/>
</dbReference>
<dbReference type="EMBL" id="CAJPWZ010002027">
    <property type="protein sequence ID" value="CAG2229502.1"/>
    <property type="molecule type" value="Genomic_DNA"/>
</dbReference>
<feature type="region of interest" description="Disordered" evidence="1">
    <location>
        <begin position="1017"/>
        <end position="1036"/>
    </location>
</feature>
<feature type="domain" description="TTI1 N-terminal TPR" evidence="3">
    <location>
        <begin position="48"/>
        <end position="193"/>
    </location>
</feature>
<keyword evidence="2" id="KW-0472">Membrane</keyword>
<evidence type="ECO:0000256" key="1">
    <source>
        <dbReference type="SAM" id="MobiDB-lite"/>
    </source>
</evidence>
<dbReference type="OrthoDB" id="49511at2759"/>
<accession>A0A8S3TGY0</accession>
<sequence>MCPADERAFKGECTSNKYSPDQCGQDSYTRFTRIPSVSFQIDIKTGQKNSNPDELYVDVFTSIEKVLSQTRVSQWEMFQDIFNTCCLTISSPAEVGKVKPLSEELKTVIVQTLMVLVRKSEYSMIQSLYAPWSLPFLGHAVSILLNLAEKEKSRALKIKAMECLIEISQVDGKYCSKVKTMLGDTFASFLPDCTEDLGASIVTMVMDDKLIEEAQIRSRINPNSKLDGKLQNLIVKRNKEWVELTGSKFTVLVKQIAKVKSHSSWKVRQAIVEWAARLLEHCSKSLKDCIPTILEVLVGLIGDEYSHVALYSRKVLESFSSSHLGHECRPLVEMLEENLHQLTVSLPRLIRASDESQKLGTASLLSGYIALLGPNVNSLLRSSSHLKRLSLSLIQVLELDCSDVKIVEERTHLIGHGASAVNSKEIPDILQPKKYFRHFHDKKIYHEFRNVCRLLGYYGDINLLTDHFLDIFHDTILHKMQATLILNEMVMGAAGHGVHRGITKKKDKEVQHKIAVLEEIIKMLIEEYLSPINFHLITSASHDSAMSTPETRLLAINLVSHDNSVNSFNRNIIQICLYLEGIGYFAKVLGKRFCPFLIQTLYPLLEKLGDETAFISSTAYLSLCDICSVCSYGSIDELLKQNADYLVNAISLRLRHFDQNKQSPLVLKVILQYSTVEILPLIDDTIQEVLSSLDDFYDDQAALFMGVLNELVKAVSRWFPCLKCKVEETQTHNQCVSLMDELLEYCKTLRVSEGQEEEVDESHDQPSQEEEEDDSTDPDKKPPLPKHVVVVKEVMTRSKHLLSSKSPRLRLLVLDTIGYSCQALSTHTDELLPLIHELWPSYRQRFIDEEKLVIRRALETLVIMSECTGDFIKRRTVTDCQTGKAYLHTVAYKLQHSILTNIGIICDKLMVDGNDLEEMMCTCTRYLSARQPHTLQQVSISLCSTFYKLDPDRLWLLLCDMACPVEYIPPSPCLKNVKVSCINLPYRIRMPEGDNNPGPSAAFQPNDAPGEEVTFIEPTDVQQPTDGNQTPKKGRPKQLFDDGLAAVKDNKVFSACVVVDIVLILVIFAVTLAWLNFAQTEIVDFDPAAEMYCMKCEYVQGSAAEKTKHFPNPKPNGDCCQEKESYMKDRLKKVLMIKFKFVLRKI</sequence>
<feature type="transmembrane region" description="Helical" evidence="2">
    <location>
        <begin position="1052"/>
        <end position="1075"/>
    </location>
</feature>
<gene>
    <name evidence="5" type="ORF">MEDL_42402</name>
</gene>
<evidence type="ECO:0000313" key="5">
    <source>
        <dbReference type="EMBL" id="CAG2229502.1"/>
    </source>
</evidence>